<keyword evidence="5" id="KW-1133">Transmembrane helix</keyword>
<evidence type="ECO:0000256" key="1">
    <source>
        <dbReference type="ARBA" id="ARBA00006432"/>
    </source>
</evidence>
<keyword evidence="9" id="KW-1185">Reference proteome</keyword>
<dbReference type="OrthoDB" id="10253869at2759"/>
<dbReference type="Gramene" id="ERM96395">
    <property type="protein sequence ID" value="ERM96395"/>
    <property type="gene ID" value="AMTR_s00001p00239750"/>
</dbReference>
<dbReference type="Pfam" id="PF13193">
    <property type="entry name" value="AMP-binding_C"/>
    <property type="match status" value="1"/>
</dbReference>
<evidence type="ECO:0000313" key="8">
    <source>
        <dbReference type="EMBL" id="ERM96395.1"/>
    </source>
</evidence>
<dbReference type="InterPro" id="IPR020845">
    <property type="entry name" value="AMP-binding_CS"/>
</dbReference>
<dbReference type="OMA" id="IPINPIY"/>
<keyword evidence="5" id="KW-0812">Transmembrane</keyword>
<evidence type="ECO:0000256" key="3">
    <source>
        <dbReference type="ARBA" id="ARBA00022741"/>
    </source>
</evidence>
<dbReference type="InterPro" id="IPR025110">
    <property type="entry name" value="AMP-bd_C"/>
</dbReference>
<evidence type="ECO:0000259" key="6">
    <source>
        <dbReference type="Pfam" id="PF00501"/>
    </source>
</evidence>
<accession>W1NMB8</accession>
<protein>
    <recommendedName>
        <fullName evidence="10">4-coumarate--CoA ligase</fullName>
    </recommendedName>
</protein>
<dbReference type="PANTHER" id="PTHR24096">
    <property type="entry name" value="LONG-CHAIN-FATTY-ACID--COA LIGASE"/>
    <property type="match status" value="1"/>
</dbReference>
<name>W1NMB8_AMBTC</name>
<keyword evidence="3" id="KW-0547">Nucleotide-binding</keyword>
<evidence type="ECO:0000256" key="5">
    <source>
        <dbReference type="SAM" id="Phobius"/>
    </source>
</evidence>
<dbReference type="GO" id="GO:0005777">
    <property type="term" value="C:peroxisome"/>
    <property type="evidence" value="ECO:0000318"/>
    <property type="project" value="GO_Central"/>
</dbReference>
<dbReference type="GO" id="GO:0016405">
    <property type="term" value="F:CoA-ligase activity"/>
    <property type="evidence" value="ECO:0000318"/>
    <property type="project" value="GO_Central"/>
</dbReference>
<gene>
    <name evidence="8" type="ORF">AMTR_s00001p00239750</name>
</gene>
<keyword evidence="5" id="KW-0472">Membrane</keyword>
<proteinExistence type="inferred from homology"/>
<dbReference type="Pfam" id="PF00501">
    <property type="entry name" value="AMP-binding"/>
    <property type="match status" value="1"/>
</dbReference>
<dbReference type="STRING" id="13333.W1NMB8"/>
<dbReference type="HOGENOM" id="CLU_000022_59_2_1"/>
<feature type="domain" description="AMP-binding enzyme C-terminal" evidence="7">
    <location>
        <begin position="450"/>
        <end position="525"/>
    </location>
</feature>
<dbReference type="EMBL" id="KI397142">
    <property type="protein sequence ID" value="ERM96395.1"/>
    <property type="molecule type" value="Genomic_DNA"/>
</dbReference>
<keyword evidence="2" id="KW-0436">Ligase</keyword>
<dbReference type="SUPFAM" id="SSF56801">
    <property type="entry name" value="Acetyl-CoA synthetase-like"/>
    <property type="match status" value="1"/>
</dbReference>
<dbReference type="Proteomes" id="UP000017836">
    <property type="component" value="Unassembled WGS sequence"/>
</dbReference>
<organism evidence="8 9">
    <name type="scientific">Amborella trichopoda</name>
    <dbReference type="NCBI Taxonomy" id="13333"/>
    <lineage>
        <taxon>Eukaryota</taxon>
        <taxon>Viridiplantae</taxon>
        <taxon>Streptophyta</taxon>
        <taxon>Embryophyta</taxon>
        <taxon>Tracheophyta</taxon>
        <taxon>Spermatophyta</taxon>
        <taxon>Magnoliopsida</taxon>
        <taxon>Amborellales</taxon>
        <taxon>Amborellaceae</taxon>
        <taxon>Amborella</taxon>
    </lineage>
</organism>
<sequence>MTGVCIDRRCGFCKSNGVFYSKRKSIPLPSDEFLDAFTFISSQPHKGNIAFIEAATGRTLAYIDLWRSVNSVAAGLSELGVRQGDVILLLSPNSIQFPIICLAVMSIGAIITTTNPLNTPGEIHKQAADSNATLAFTIPALIPKLSLTNLPIVLIGSDTEPRSCITTLDRLMRTNPERRPLVRIKQDDTATLLFSSGTTGVSKGVASSHRNVIAMVSVLQKRYSPGERLTFLCTVPMFHIYGLCCFATGLLAAGTTTVVISKFELSEMLQAVETYRVTHLPIVPPILVALGGSEVSQRFNLGSLKNVVCGGAPVSREVTEAFLRRFPGVVLTQGYGMTETAGIGASTETPEEGKRYGSAGLLIPDMEAKIVDPETGESMPPNRRGELWLRGPSVMKGYFSNAEATAGTLNSEGWLRTGDLCYFDEDGFLFVVDRLKELIKYKGYQVAPAELEALLLTHPNVEDAAVVPFPDKEAGQIPVAFVVKKVESHLSNATLLSFVADRVAPYKKIRRVMFVRSIPKTSSGKILRKDLINLAIALSSNSKL</sequence>
<dbReference type="FunFam" id="3.40.50.12780:FF:000003">
    <property type="entry name" value="Long-chain-fatty-acid--CoA ligase FadD"/>
    <property type="match status" value="1"/>
</dbReference>
<dbReference type="GO" id="GO:0005524">
    <property type="term" value="F:ATP binding"/>
    <property type="evidence" value="ECO:0007669"/>
    <property type="project" value="UniProtKB-KW"/>
</dbReference>
<dbReference type="CDD" id="cd05904">
    <property type="entry name" value="4CL"/>
    <property type="match status" value="1"/>
</dbReference>
<evidence type="ECO:0008006" key="10">
    <source>
        <dbReference type="Google" id="ProtNLM"/>
    </source>
</evidence>
<keyword evidence="4" id="KW-0067">ATP-binding</keyword>
<feature type="domain" description="AMP-dependent synthetase/ligase" evidence="6">
    <location>
        <begin position="45"/>
        <end position="399"/>
    </location>
</feature>
<comment type="similarity">
    <text evidence="1">Belongs to the ATP-dependent AMP-binding enzyme family.</text>
</comment>
<dbReference type="AlphaFoldDB" id="W1NMB8"/>
<dbReference type="Gene3D" id="3.30.300.30">
    <property type="match status" value="1"/>
</dbReference>
<dbReference type="eggNOG" id="KOG1176">
    <property type="taxonomic scope" value="Eukaryota"/>
</dbReference>
<evidence type="ECO:0000313" key="9">
    <source>
        <dbReference type="Proteomes" id="UP000017836"/>
    </source>
</evidence>
<dbReference type="InterPro" id="IPR045851">
    <property type="entry name" value="AMP-bd_C_sf"/>
</dbReference>
<evidence type="ECO:0000256" key="2">
    <source>
        <dbReference type="ARBA" id="ARBA00022598"/>
    </source>
</evidence>
<dbReference type="InterPro" id="IPR000873">
    <property type="entry name" value="AMP-dep_synth/lig_dom"/>
</dbReference>
<evidence type="ECO:0000259" key="7">
    <source>
        <dbReference type="Pfam" id="PF13193"/>
    </source>
</evidence>
<dbReference type="PROSITE" id="PS00455">
    <property type="entry name" value="AMP_BINDING"/>
    <property type="match status" value="1"/>
</dbReference>
<dbReference type="InterPro" id="IPR042099">
    <property type="entry name" value="ANL_N_sf"/>
</dbReference>
<evidence type="ECO:0000256" key="4">
    <source>
        <dbReference type="ARBA" id="ARBA00022840"/>
    </source>
</evidence>
<reference evidence="9" key="1">
    <citation type="journal article" date="2013" name="Science">
        <title>The Amborella genome and the evolution of flowering plants.</title>
        <authorList>
            <consortium name="Amborella Genome Project"/>
        </authorList>
    </citation>
    <scope>NUCLEOTIDE SEQUENCE [LARGE SCALE GENOMIC DNA]</scope>
</reference>
<dbReference type="PANTHER" id="PTHR24096:SF413">
    <property type="entry name" value="PEROXISOMAL OPC-8:0-COA LIGASE 1"/>
    <property type="match status" value="1"/>
</dbReference>
<dbReference type="Gene3D" id="3.40.50.12780">
    <property type="entry name" value="N-terminal domain of ligase-like"/>
    <property type="match status" value="1"/>
</dbReference>
<dbReference type="FunFam" id="3.30.300.30:FF:000007">
    <property type="entry name" value="4-coumarate--CoA ligase 2"/>
    <property type="match status" value="1"/>
</dbReference>
<feature type="transmembrane region" description="Helical" evidence="5">
    <location>
        <begin position="238"/>
        <end position="260"/>
    </location>
</feature>